<sequence>MMATQACAKSQQADLMSFRFSRWLSISRYFSLLHFYCYLKSWYLKSSTKPTQIITWLESYPSLMASSSHNPSNTLQLTEEENLIHDFDHVSLHSGDYNSSYCLVFNILTIKTPKPLWIKKAMSEAWALRFPVEITDYHSGLFLATFQCEDKRQGIALPDNSCVPPSKTVRPPNKGITIQVLSSVPTATTVGVKRPFTRQHTQVGGSVRSMLKRARASNEEDIVVPSLSNSNEMLRKMNFISWNARGLGSPRAFQNFSLLARQHQPVLFFCDGNQAPGRPRNAY</sequence>
<dbReference type="Proteomes" id="UP000596661">
    <property type="component" value="Chromosome 4"/>
</dbReference>
<evidence type="ECO:0000313" key="2">
    <source>
        <dbReference type="Proteomes" id="UP000596661"/>
    </source>
</evidence>
<dbReference type="EnsemblPlants" id="evm.model.04.1190">
    <property type="protein sequence ID" value="cds.evm.model.04.1190"/>
    <property type="gene ID" value="evm.TU.04.1190"/>
</dbReference>
<accession>A0A803PC36</accession>
<keyword evidence="2" id="KW-1185">Reference proteome</keyword>
<name>A0A803PC36_CANSA</name>
<reference evidence="1" key="2">
    <citation type="submission" date="2021-03" db="UniProtKB">
        <authorList>
            <consortium name="EnsemblPlants"/>
        </authorList>
    </citation>
    <scope>IDENTIFICATION</scope>
</reference>
<dbReference type="AlphaFoldDB" id="A0A803PC36"/>
<evidence type="ECO:0000313" key="1">
    <source>
        <dbReference type="EnsemblPlants" id="cds.evm.model.04.1190"/>
    </source>
</evidence>
<dbReference type="Gramene" id="evm.model.04.1190">
    <property type="protein sequence ID" value="cds.evm.model.04.1190"/>
    <property type="gene ID" value="evm.TU.04.1190"/>
</dbReference>
<proteinExistence type="predicted"/>
<reference evidence="1" key="1">
    <citation type="submission" date="2018-11" db="EMBL/GenBank/DDBJ databases">
        <authorList>
            <person name="Grassa J C."/>
        </authorList>
    </citation>
    <scope>NUCLEOTIDE SEQUENCE [LARGE SCALE GENOMIC DNA]</scope>
</reference>
<protein>
    <recommendedName>
        <fullName evidence="3">DUF4283 domain-containing protein</fullName>
    </recommendedName>
</protein>
<evidence type="ECO:0008006" key="3">
    <source>
        <dbReference type="Google" id="ProtNLM"/>
    </source>
</evidence>
<dbReference type="EMBL" id="UZAU01000376">
    <property type="status" value="NOT_ANNOTATED_CDS"/>
    <property type="molecule type" value="Genomic_DNA"/>
</dbReference>
<organism evidence="1 2">
    <name type="scientific">Cannabis sativa</name>
    <name type="common">Hemp</name>
    <name type="synonym">Marijuana</name>
    <dbReference type="NCBI Taxonomy" id="3483"/>
    <lineage>
        <taxon>Eukaryota</taxon>
        <taxon>Viridiplantae</taxon>
        <taxon>Streptophyta</taxon>
        <taxon>Embryophyta</taxon>
        <taxon>Tracheophyta</taxon>
        <taxon>Spermatophyta</taxon>
        <taxon>Magnoliopsida</taxon>
        <taxon>eudicotyledons</taxon>
        <taxon>Gunneridae</taxon>
        <taxon>Pentapetalae</taxon>
        <taxon>rosids</taxon>
        <taxon>fabids</taxon>
        <taxon>Rosales</taxon>
        <taxon>Cannabaceae</taxon>
        <taxon>Cannabis</taxon>
    </lineage>
</organism>